<dbReference type="PANTHER" id="PTHR11905:SF247">
    <property type="entry name" value="PEPTIDASE M12B DOMAIN-CONTAINING PROTEIN"/>
    <property type="match status" value="1"/>
</dbReference>
<dbReference type="PANTHER" id="PTHR11905">
    <property type="entry name" value="ADAM A DISINTEGRIN AND METALLOPROTEASE DOMAIN"/>
    <property type="match status" value="1"/>
</dbReference>
<feature type="domain" description="Peptidase M12B" evidence="3">
    <location>
        <begin position="78"/>
        <end position="277"/>
    </location>
</feature>
<feature type="binding site" evidence="1">
    <location>
        <position position="239"/>
    </location>
    <ligand>
        <name>Zn(2+)</name>
        <dbReference type="ChEBI" id="CHEBI:29105"/>
        <note>catalytic</note>
    </ligand>
</feature>
<sequence length="348" mass="38332">MDRIIRLLCYVTCLITFVGKIACVGPPSRLASATLRAVGANISDDVLRDIDLNVTVVYPAVAVNLTVDDAAELATEEPTVEVAVFYDAALKRKLVEERGLSEAELYDYILTLMHAAHFAFQQEALSPHNMRIRTVYVAALPQEVLDSQVKEVSASIYLAEFRKIQDQYKTDQQGNQLPHWDYAILLTGIDLWLVIGNKTSYEVQGLTTIGNMCHSRLSTAIVEGRDLRSALNVAHEIGHSLGMFHDGTGRNTCNRFLYIMSQFSGFGKTTWSPCSIKVMANKLGTYSCLNERAWNTVLTNRFGNQRLPGQVFDADQQCAIAMGNGYRRSHGGDLSGLVLVACATNSAA</sequence>
<evidence type="ECO:0000259" key="3">
    <source>
        <dbReference type="PROSITE" id="PS50215"/>
    </source>
</evidence>
<dbReference type="SUPFAM" id="SSF55486">
    <property type="entry name" value="Metalloproteases ('zincins'), catalytic domain"/>
    <property type="match status" value="1"/>
</dbReference>
<dbReference type="InterPro" id="IPR024079">
    <property type="entry name" value="MetalloPept_cat_dom_sf"/>
</dbReference>
<evidence type="ECO:0000256" key="2">
    <source>
        <dbReference type="SAM" id="SignalP"/>
    </source>
</evidence>
<dbReference type="InterPro" id="IPR001590">
    <property type="entry name" value="Peptidase_M12B"/>
</dbReference>
<proteinExistence type="predicted"/>
<dbReference type="Gene3D" id="3.40.390.10">
    <property type="entry name" value="Collagenase (Catalytic Domain)"/>
    <property type="match status" value="1"/>
</dbReference>
<keyword evidence="4" id="KW-1185">Reference proteome</keyword>
<dbReference type="GeneID" id="106810319"/>
<feature type="binding site" evidence="1">
    <location>
        <position position="245"/>
    </location>
    <ligand>
        <name>Zn(2+)</name>
        <dbReference type="ChEBI" id="CHEBI:29105"/>
        <note>catalytic</note>
    </ligand>
</feature>
<feature type="active site" evidence="1">
    <location>
        <position position="236"/>
    </location>
</feature>
<keyword evidence="1" id="KW-0862">Zinc</keyword>
<protein>
    <submittedName>
        <fullName evidence="5">A disintegrin and metalloproteinase with thrombospondin motifs 5-like</fullName>
    </submittedName>
</protein>
<evidence type="ECO:0000313" key="4">
    <source>
        <dbReference type="Proteomes" id="UP000695022"/>
    </source>
</evidence>
<accession>A0ABM1EA91</accession>
<name>A0ABM1EA91_PRICU</name>
<organism evidence="4 5">
    <name type="scientific">Priapulus caudatus</name>
    <name type="common">Priapulid worm</name>
    <dbReference type="NCBI Taxonomy" id="37621"/>
    <lineage>
        <taxon>Eukaryota</taxon>
        <taxon>Metazoa</taxon>
        <taxon>Ecdysozoa</taxon>
        <taxon>Scalidophora</taxon>
        <taxon>Priapulida</taxon>
        <taxon>Priapulimorpha</taxon>
        <taxon>Priapulimorphida</taxon>
        <taxon>Priapulidae</taxon>
        <taxon>Priapulus</taxon>
    </lineage>
</organism>
<evidence type="ECO:0000256" key="1">
    <source>
        <dbReference type="PROSITE-ProRule" id="PRU00276"/>
    </source>
</evidence>
<dbReference type="PROSITE" id="PS50215">
    <property type="entry name" value="ADAM_MEPRO"/>
    <property type="match status" value="1"/>
</dbReference>
<keyword evidence="2" id="KW-0732">Signal</keyword>
<evidence type="ECO:0000313" key="5">
    <source>
        <dbReference type="RefSeq" id="XP_014669112.1"/>
    </source>
</evidence>
<comment type="caution">
    <text evidence="1">Lacks conserved residue(s) required for the propagation of feature annotation.</text>
</comment>
<keyword evidence="1" id="KW-0479">Metal-binding</keyword>
<dbReference type="Pfam" id="PF01421">
    <property type="entry name" value="Reprolysin"/>
    <property type="match status" value="1"/>
</dbReference>
<feature type="signal peptide" evidence="2">
    <location>
        <begin position="1"/>
        <end position="23"/>
    </location>
</feature>
<reference evidence="5" key="1">
    <citation type="submission" date="2025-08" db="UniProtKB">
        <authorList>
            <consortium name="RefSeq"/>
        </authorList>
    </citation>
    <scope>IDENTIFICATION</scope>
</reference>
<feature type="binding site" evidence="1">
    <location>
        <position position="235"/>
    </location>
    <ligand>
        <name>Zn(2+)</name>
        <dbReference type="ChEBI" id="CHEBI:29105"/>
        <note>catalytic</note>
    </ligand>
</feature>
<feature type="chain" id="PRO_5045271984" evidence="2">
    <location>
        <begin position="24"/>
        <end position="348"/>
    </location>
</feature>
<dbReference type="RefSeq" id="XP_014669112.1">
    <property type="nucleotide sequence ID" value="XM_014813626.1"/>
</dbReference>
<dbReference type="Proteomes" id="UP000695022">
    <property type="component" value="Unplaced"/>
</dbReference>
<gene>
    <name evidence="5" type="primary">LOC106810319</name>
</gene>